<accession>A0ACB0M2I8</accession>
<proteinExistence type="predicted"/>
<organism evidence="1 2">
    <name type="scientific">Trifolium pratense</name>
    <name type="common">Red clover</name>
    <dbReference type="NCBI Taxonomy" id="57577"/>
    <lineage>
        <taxon>Eukaryota</taxon>
        <taxon>Viridiplantae</taxon>
        <taxon>Streptophyta</taxon>
        <taxon>Embryophyta</taxon>
        <taxon>Tracheophyta</taxon>
        <taxon>Spermatophyta</taxon>
        <taxon>Magnoliopsida</taxon>
        <taxon>eudicotyledons</taxon>
        <taxon>Gunneridae</taxon>
        <taxon>Pentapetalae</taxon>
        <taxon>rosids</taxon>
        <taxon>fabids</taxon>
        <taxon>Fabales</taxon>
        <taxon>Fabaceae</taxon>
        <taxon>Papilionoideae</taxon>
        <taxon>50 kb inversion clade</taxon>
        <taxon>NPAAA clade</taxon>
        <taxon>Hologalegina</taxon>
        <taxon>IRL clade</taxon>
        <taxon>Trifolieae</taxon>
        <taxon>Trifolium</taxon>
    </lineage>
</organism>
<comment type="caution">
    <text evidence="1">The sequence shown here is derived from an EMBL/GenBank/DDBJ whole genome shotgun (WGS) entry which is preliminary data.</text>
</comment>
<gene>
    <name evidence="1" type="ORF">MILVUS5_LOCUS37910</name>
</gene>
<evidence type="ECO:0000313" key="2">
    <source>
        <dbReference type="Proteomes" id="UP001177021"/>
    </source>
</evidence>
<evidence type="ECO:0000313" key="1">
    <source>
        <dbReference type="EMBL" id="CAJ2674724.1"/>
    </source>
</evidence>
<dbReference type="EMBL" id="CASHSV030000716">
    <property type="protein sequence ID" value="CAJ2674724.1"/>
    <property type="molecule type" value="Genomic_DNA"/>
</dbReference>
<reference evidence="1" key="1">
    <citation type="submission" date="2023-10" db="EMBL/GenBank/DDBJ databases">
        <authorList>
            <person name="Rodriguez Cubillos JULIANA M."/>
            <person name="De Vega J."/>
        </authorList>
    </citation>
    <scope>NUCLEOTIDE SEQUENCE</scope>
</reference>
<name>A0ACB0M2I8_TRIPR</name>
<protein>
    <submittedName>
        <fullName evidence="1">Uncharacterized protein</fullName>
    </submittedName>
</protein>
<keyword evidence="2" id="KW-1185">Reference proteome</keyword>
<dbReference type="Proteomes" id="UP001177021">
    <property type="component" value="Unassembled WGS sequence"/>
</dbReference>
<sequence>MSLESNMENLVVATNEKVNKHIPIDLAFFVLSKLSVKSLKRFGCVCKSWALLFENPHFMNIYRNNFIINSNSYCDDTFLLLQEPPYFREHHVMYLLSGEKFENIVKIDLPPPFYEDHHDIHILGSISVNGTLCLKQESKFVLWNPITEEFKVIPPSPIEFEPSYLDLLWDIHGFGYDHVRDDYKLIRKIVYYFPLIESLFDHLGVEQPWNAPYWEIYSMRSNCWKKLDVKLPRYVLKIHCPRLYMDGMCHWYDANEATMITESLVSFDFVNEVFITTLIPSYCKNNNPYFELVHLIVLNGSVAFISNYAESTAFHISILGELGVKESWTKLFTVDILPSVERPIEPKKKDIIFFERKREGEGLSWFNLNAKILESEELNLKGQMTHCKVAIYKRNLLSHWKIK</sequence>